<dbReference type="CDD" id="cd16500">
    <property type="entry name" value="RING-HC_CARP"/>
    <property type="match status" value="1"/>
</dbReference>
<dbReference type="AlphaFoldDB" id="A0A9W8DLL0"/>
<dbReference type="SUPFAM" id="SSF57850">
    <property type="entry name" value="RING/U-box"/>
    <property type="match status" value="1"/>
</dbReference>
<evidence type="ECO:0000256" key="4">
    <source>
        <dbReference type="PROSITE-ProRule" id="PRU00175"/>
    </source>
</evidence>
<evidence type="ECO:0000313" key="9">
    <source>
        <dbReference type="EMBL" id="KAJ1915361.1"/>
    </source>
</evidence>
<dbReference type="InterPro" id="IPR011011">
    <property type="entry name" value="Znf_FYVE_PHD"/>
</dbReference>
<comment type="caution">
    <text evidence="9">The sequence shown here is derived from an EMBL/GenBank/DDBJ whole genome shotgun (WGS) entry which is preliminary data.</text>
</comment>
<gene>
    <name evidence="9" type="ORF">IWQ60_008459</name>
</gene>
<dbReference type="PROSITE" id="PS50178">
    <property type="entry name" value="ZF_FYVE"/>
    <property type="match status" value="1"/>
</dbReference>
<dbReference type="Pfam" id="PF22968">
    <property type="entry name" value="RNF34L-like_3rd"/>
    <property type="match status" value="1"/>
</dbReference>
<name>A0A9W8DLL0_9FUNG</name>
<accession>A0A9W8DLL0</accession>
<keyword evidence="1" id="KW-0479">Metal-binding</keyword>
<dbReference type="GO" id="GO:0008270">
    <property type="term" value="F:zinc ion binding"/>
    <property type="evidence" value="ECO:0007669"/>
    <property type="project" value="UniProtKB-KW"/>
</dbReference>
<evidence type="ECO:0000256" key="5">
    <source>
        <dbReference type="SAM" id="Coils"/>
    </source>
</evidence>
<evidence type="ECO:0000313" key="10">
    <source>
        <dbReference type="Proteomes" id="UP001150569"/>
    </source>
</evidence>
<dbReference type="PANTHER" id="PTHR14879">
    <property type="entry name" value="CASPASE REGULATOR, RING FINGER DOMAIN-CONTAINING"/>
    <property type="match status" value="1"/>
</dbReference>
<sequence>MPLPSEELWPDVFPDRAALRAALLPRPAPDANAMDGEVPSSTRTGGGTNLTSLNSLRRAVARNPWSPGRWLRDTPGSGVPAVTTTRTAPNVAAGQGITPEQERLLGRRAGSQARGRTVAPNQQTCHPPLIHTIPTLKDPELFLACFSCGRTFALFRSKHHCRNCGNVLCDDCTSDRWVLPKFGFHEPVRVCRLCHRMLGVARMDPAALGDLSLGTLHSYARIYHLPTIGVLEKPDLVRLIYDAQPLADRYECAFRTSLPDPSPRPAEAVANDAYWLWRPLTEAELRDIDYLVSQMYGIEPEPAPTGRTSNGVPGAAATSEPRHNRSSTTVPSGPPPPPSLAPSVPARPVEPPPPSIPTIIANQTDIRSFTARQLKAILAANLVDYQHAVEKQDLIDKLEVLLNNTRAELAAYTQSPDQEENNCRVCYDGVINCLILECGHMATCVECAKRLQATVNACPICRQPITRVVHVFKT</sequence>
<feature type="region of interest" description="Disordered" evidence="6">
    <location>
        <begin position="301"/>
        <end position="356"/>
    </location>
</feature>
<evidence type="ECO:0000259" key="8">
    <source>
        <dbReference type="PROSITE" id="PS50178"/>
    </source>
</evidence>
<dbReference type="Pfam" id="PF13920">
    <property type="entry name" value="zf-C3HC4_3"/>
    <property type="match status" value="1"/>
</dbReference>
<organism evidence="9 10">
    <name type="scientific">Tieghemiomyces parasiticus</name>
    <dbReference type="NCBI Taxonomy" id="78921"/>
    <lineage>
        <taxon>Eukaryota</taxon>
        <taxon>Fungi</taxon>
        <taxon>Fungi incertae sedis</taxon>
        <taxon>Zoopagomycota</taxon>
        <taxon>Kickxellomycotina</taxon>
        <taxon>Dimargaritomycetes</taxon>
        <taxon>Dimargaritales</taxon>
        <taxon>Dimargaritaceae</taxon>
        <taxon>Tieghemiomyces</taxon>
    </lineage>
</organism>
<evidence type="ECO:0000256" key="6">
    <source>
        <dbReference type="SAM" id="MobiDB-lite"/>
    </source>
</evidence>
<keyword evidence="10" id="KW-1185">Reference proteome</keyword>
<evidence type="ECO:0000259" key="7">
    <source>
        <dbReference type="PROSITE" id="PS50089"/>
    </source>
</evidence>
<protein>
    <recommendedName>
        <fullName evidence="11">FYVE-type domain-containing protein</fullName>
    </recommendedName>
</protein>
<keyword evidence="3" id="KW-0862">Zinc</keyword>
<dbReference type="OrthoDB" id="3045089at2759"/>
<dbReference type="SMART" id="SM00064">
    <property type="entry name" value="FYVE"/>
    <property type="match status" value="1"/>
</dbReference>
<dbReference type="InterPro" id="IPR051728">
    <property type="entry name" value="RING-FYVE_E3_ubiquitin-ligase"/>
</dbReference>
<dbReference type="SUPFAM" id="SSF57903">
    <property type="entry name" value="FYVE/PHD zinc finger"/>
    <property type="match status" value="1"/>
</dbReference>
<feature type="coiled-coil region" evidence="5">
    <location>
        <begin position="388"/>
        <end position="415"/>
    </location>
</feature>
<evidence type="ECO:0000256" key="1">
    <source>
        <dbReference type="ARBA" id="ARBA00022723"/>
    </source>
</evidence>
<dbReference type="Proteomes" id="UP001150569">
    <property type="component" value="Unassembled WGS sequence"/>
</dbReference>
<keyword evidence="5" id="KW-0175">Coiled coil</keyword>
<dbReference type="PROSITE" id="PS50089">
    <property type="entry name" value="ZF_RING_2"/>
    <property type="match status" value="1"/>
</dbReference>
<feature type="domain" description="FYVE-type" evidence="8">
    <location>
        <begin position="145"/>
        <end position="199"/>
    </location>
</feature>
<dbReference type="InterPro" id="IPR017455">
    <property type="entry name" value="Znf_FYVE-rel"/>
</dbReference>
<dbReference type="InterPro" id="IPR000306">
    <property type="entry name" value="Znf_FYVE"/>
</dbReference>
<reference evidence="9" key="1">
    <citation type="submission" date="2022-07" db="EMBL/GenBank/DDBJ databases">
        <title>Phylogenomic reconstructions and comparative analyses of Kickxellomycotina fungi.</title>
        <authorList>
            <person name="Reynolds N.K."/>
            <person name="Stajich J.E."/>
            <person name="Barry K."/>
            <person name="Grigoriev I.V."/>
            <person name="Crous P."/>
            <person name="Smith M.E."/>
        </authorList>
    </citation>
    <scope>NUCLEOTIDE SEQUENCE</scope>
    <source>
        <strain evidence="9">RSA 861</strain>
    </source>
</reference>
<keyword evidence="2 4" id="KW-0863">Zinc-finger</keyword>
<dbReference type="Gene3D" id="3.30.40.10">
    <property type="entry name" value="Zinc/RING finger domain, C3HC4 (zinc finger)"/>
    <property type="match status" value="2"/>
</dbReference>
<dbReference type="EMBL" id="JANBPT010000633">
    <property type="protein sequence ID" value="KAJ1915361.1"/>
    <property type="molecule type" value="Genomic_DNA"/>
</dbReference>
<evidence type="ECO:0000256" key="3">
    <source>
        <dbReference type="ARBA" id="ARBA00022833"/>
    </source>
</evidence>
<feature type="compositionally biased region" description="Polar residues" evidence="6">
    <location>
        <begin position="39"/>
        <end position="51"/>
    </location>
</feature>
<dbReference type="InterPro" id="IPR055111">
    <property type="entry name" value="RNF34_RFFL_HeH"/>
</dbReference>
<dbReference type="InterPro" id="IPR001841">
    <property type="entry name" value="Znf_RING"/>
</dbReference>
<proteinExistence type="predicted"/>
<dbReference type="SMART" id="SM00184">
    <property type="entry name" value="RING"/>
    <property type="match status" value="1"/>
</dbReference>
<dbReference type="Pfam" id="PF01363">
    <property type="entry name" value="FYVE"/>
    <property type="match status" value="1"/>
</dbReference>
<feature type="region of interest" description="Disordered" evidence="6">
    <location>
        <begin position="27"/>
        <end position="51"/>
    </location>
</feature>
<dbReference type="InterPro" id="IPR013083">
    <property type="entry name" value="Znf_RING/FYVE/PHD"/>
</dbReference>
<dbReference type="PANTHER" id="PTHR14879:SF15">
    <property type="entry name" value="E3 UBIQUITIN-PROTEIN LIGASE RIFIFYLIN-LIKE PROTEIN"/>
    <property type="match status" value="1"/>
</dbReference>
<evidence type="ECO:0000256" key="2">
    <source>
        <dbReference type="ARBA" id="ARBA00022771"/>
    </source>
</evidence>
<feature type="domain" description="RING-type" evidence="7">
    <location>
        <begin position="423"/>
        <end position="462"/>
    </location>
</feature>
<evidence type="ECO:0008006" key="11">
    <source>
        <dbReference type="Google" id="ProtNLM"/>
    </source>
</evidence>